<gene>
    <name evidence="1" type="ORF">EII35_02775</name>
</gene>
<organism evidence="1 2">
    <name type="scientific">Arachnia propionica</name>
    <dbReference type="NCBI Taxonomy" id="1750"/>
    <lineage>
        <taxon>Bacteria</taxon>
        <taxon>Bacillati</taxon>
        <taxon>Actinomycetota</taxon>
        <taxon>Actinomycetes</taxon>
        <taxon>Propionibacteriales</taxon>
        <taxon>Propionibacteriaceae</taxon>
        <taxon>Arachnia</taxon>
    </lineage>
</organism>
<accession>A0A3P1WWQ3</accession>
<dbReference type="EMBL" id="RQYT01000003">
    <property type="protein sequence ID" value="RRD50989.1"/>
    <property type="molecule type" value="Genomic_DNA"/>
</dbReference>
<name>A0A3P1WWQ3_9ACTN</name>
<dbReference type="RefSeq" id="WP_125226937.1">
    <property type="nucleotide sequence ID" value="NZ_RQYT01000003.1"/>
</dbReference>
<reference evidence="1 2" key="1">
    <citation type="submission" date="2018-11" db="EMBL/GenBank/DDBJ databases">
        <title>Genomes From Bacteria Associated with the Canine Oral Cavity: a Test Case for Automated Genome-Based Taxonomic Assignment.</title>
        <authorList>
            <person name="Coil D.A."/>
            <person name="Jospin G."/>
            <person name="Darling A.E."/>
            <person name="Wallis C."/>
            <person name="Davis I.J."/>
            <person name="Harris S."/>
            <person name="Eisen J.A."/>
            <person name="Holcombe L.J."/>
            <person name="O'Flynn C."/>
        </authorList>
    </citation>
    <scope>NUCLEOTIDE SEQUENCE [LARGE SCALE GENOMIC DNA]</scope>
    <source>
        <strain evidence="1 2">OH2822_COT-296</strain>
    </source>
</reference>
<evidence type="ECO:0000313" key="1">
    <source>
        <dbReference type="EMBL" id="RRD50989.1"/>
    </source>
</evidence>
<protein>
    <submittedName>
        <fullName evidence="1">Uncharacterized protein</fullName>
    </submittedName>
</protein>
<proteinExistence type="predicted"/>
<dbReference type="OrthoDB" id="3727214at2"/>
<dbReference type="Proteomes" id="UP000280935">
    <property type="component" value="Unassembled WGS sequence"/>
</dbReference>
<sequence>MTVLMSLRSRLLLARLAVTLPLTEVGERLAGLVAGGVHLILGTSDGDVEGTEVRWRELAGRIPGTVLLAHDQPEAMGDVTVVSGPWRGGVRRAHRYALAGRRIGDLRSLGEAADHDFLVLRDAGPGSRLLAEARSAHPPLVMGSLPWFGEGDLDADAVARLTEQGVRRVMLTGDLTVERLGTVGEVLQDAWRRDPLTPAFRGQASLA</sequence>
<dbReference type="AlphaFoldDB" id="A0A3P1WWQ3"/>
<comment type="caution">
    <text evidence="1">The sequence shown here is derived from an EMBL/GenBank/DDBJ whole genome shotgun (WGS) entry which is preliminary data.</text>
</comment>
<evidence type="ECO:0000313" key="2">
    <source>
        <dbReference type="Proteomes" id="UP000280935"/>
    </source>
</evidence>